<dbReference type="OrthoDB" id="2666110at2759"/>
<reference evidence="3" key="2">
    <citation type="submission" date="2015-01" db="EMBL/GenBank/DDBJ databases">
        <title>Evolutionary Origins and Diversification of the Mycorrhizal Mutualists.</title>
        <authorList>
            <consortium name="DOE Joint Genome Institute"/>
            <consortium name="Mycorrhizal Genomics Consortium"/>
            <person name="Kohler A."/>
            <person name="Kuo A."/>
            <person name="Nagy L.G."/>
            <person name="Floudas D."/>
            <person name="Copeland A."/>
            <person name="Barry K.W."/>
            <person name="Cichocki N."/>
            <person name="Veneault-Fourrey C."/>
            <person name="LaButti K."/>
            <person name="Lindquist E.A."/>
            <person name="Lipzen A."/>
            <person name="Lundell T."/>
            <person name="Morin E."/>
            <person name="Murat C."/>
            <person name="Riley R."/>
            <person name="Ohm R."/>
            <person name="Sun H."/>
            <person name="Tunlid A."/>
            <person name="Henrissat B."/>
            <person name="Grigoriev I.V."/>
            <person name="Hibbett D.S."/>
            <person name="Martin F."/>
        </authorList>
    </citation>
    <scope>NUCLEOTIDE SEQUENCE [LARGE SCALE GENOMIC DNA]</scope>
    <source>
        <strain evidence="3">UH-Slu-Lm8-n1</strain>
    </source>
</reference>
<reference evidence="2 3" key="1">
    <citation type="submission" date="2014-04" db="EMBL/GenBank/DDBJ databases">
        <authorList>
            <consortium name="DOE Joint Genome Institute"/>
            <person name="Kuo A."/>
            <person name="Ruytinx J."/>
            <person name="Rineau F."/>
            <person name="Colpaert J."/>
            <person name="Kohler A."/>
            <person name="Nagy L.G."/>
            <person name="Floudas D."/>
            <person name="Copeland A."/>
            <person name="Barry K.W."/>
            <person name="Cichocki N."/>
            <person name="Veneault-Fourrey C."/>
            <person name="LaButti K."/>
            <person name="Lindquist E.A."/>
            <person name="Lipzen A."/>
            <person name="Lundell T."/>
            <person name="Morin E."/>
            <person name="Murat C."/>
            <person name="Sun H."/>
            <person name="Tunlid A."/>
            <person name="Henrissat B."/>
            <person name="Grigoriev I.V."/>
            <person name="Hibbett D.S."/>
            <person name="Martin F."/>
            <person name="Nordberg H.P."/>
            <person name="Cantor M.N."/>
            <person name="Hua S.X."/>
        </authorList>
    </citation>
    <scope>NUCLEOTIDE SEQUENCE [LARGE SCALE GENOMIC DNA]</scope>
    <source>
        <strain evidence="2 3">UH-Slu-Lm8-n1</strain>
    </source>
</reference>
<proteinExistence type="predicted"/>
<evidence type="ECO:0000256" key="1">
    <source>
        <dbReference type="SAM" id="MobiDB-lite"/>
    </source>
</evidence>
<feature type="compositionally biased region" description="Acidic residues" evidence="1">
    <location>
        <begin position="239"/>
        <end position="252"/>
    </location>
</feature>
<protein>
    <submittedName>
        <fullName evidence="2">Uncharacterized protein</fullName>
    </submittedName>
</protein>
<feature type="compositionally biased region" description="Acidic residues" evidence="1">
    <location>
        <begin position="285"/>
        <end position="302"/>
    </location>
</feature>
<feature type="region of interest" description="Disordered" evidence="1">
    <location>
        <begin position="43"/>
        <end position="62"/>
    </location>
</feature>
<feature type="region of interest" description="Disordered" evidence="1">
    <location>
        <begin position="363"/>
        <end position="386"/>
    </location>
</feature>
<keyword evidence="3" id="KW-1185">Reference proteome</keyword>
<dbReference type="EMBL" id="KN835217">
    <property type="protein sequence ID" value="KIK43238.1"/>
    <property type="molecule type" value="Genomic_DNA"/>
</dbReference>
<evidence type="ECO:0000313" key="2">
    <source>
        <dbReference type="EMBL" id="KIK43238.1"/>
    </source>
</evidence>
<sequence>MLATAGMVVFEVPQAFFKLLGKISLYSFVLTFHLAFVIYHSTKPSSDDARGSRKPEGPGVSTCDYPSRFSSIKLSSDVLGELVSGDTTFVANISRPRLRSSTTSSEIAGHSSSNTSVATLVEQTDSSKEATNTYPATPVPTRKHGTIFPDSEWATMNSTQIRRIRRAVKRVKYIKENGLPPRDVGRKASKTSKGKKEDVVENHWEPEQDINEEGKQDDNAKKDDQTSVKEDYSDGAKEDDTEDDEEGSEGLIDDVFVHDKQCVEEEFMEKVGKDIKAGATIGDNELTEDDNIGEEEQFVGENDDVKETFTEDDNVRMEEDVMEEDEGGKEDVTKVDNEEVDDKVAVHDSAIVENIFTVNDNEDVEERDHERIHDDVPEEHNKVDNEGVEDKVAAYDSTTVDKIFTVNDNERVQYDVLEEHNKVGNEEVEDKVAAYDSTTVETIFTVNDNESVKERDYEHIRQDNTPEEHDKVVIDVNDDESHMKSAADGPCKFTPPPTQQRNGAIMIPSLIKGWPPVLLSEPVIDRLDPIDFKIMQLEYEYYLSREERYNDSFITATEGVPTERTRSHRYPSNLLEKIHSTRKK</sequence>
<accession>A0A0D0BJ17</accession>
<feature type="compositionally biased region" description="Basic and acidic residues" evidence="1">
    <location>
        <begin position="45"/>
        <end position="56"/>
    </location>
</feature>
<dbReference type="AlphaFoldDB" id="A0A0D0BJ17"/>
<name>A0A0D0BJ17_9AGAM</name>
<dbReference type="Proteomes" id="UP000054485">
    <property type="component" value="Unassembled WGS sequence"/>
</dbReference>
<dbReference type="InParanoid" id="A0A0D0BJ17"/>
<feature type="compositionally biased region" description="Polar residues" evidence="1">
    <location>
        <begin position="110"/>
        <end position="135"/>
    </location>
</feature>
<feature type="region of interest" description="Disordered" evidence="1">
    <location>
        <begin position="282"/>
        <end position="310"/>
    </location>
</feature>
<feature type="compositionally biased region" description="Basic and acidic residues" evidence="1">
    <location>
        <begin position="366"/>
        <end position="386"/>
    </location>
</feature>
<evidence type="ECO:0000313" key="3">
    <source>
        <dbReference type="Proteomes" id="UP000054485"/>
    </source>
</evidence>
<feature type="compositionally biased region" description="Basic and acidic residues" evidence="1">
    <location>
        <begin position="194"/>
        <end position="238"/>
    </location>
</feature>
<feature type="region of interest" description="Disordered" evidence="1">
    <location>
        <begin position="178"/>
        <end position="255"/>
    </location>
</feature>
<gene>
    <name evidence="2" type="ORF">CY34DRAFT_803994</name>
</gene>
<dbReference type="HOGENOM" id="CLU_467060_0_0_1"/>
<organism evidence="2 3">
    <name type="scientific">Suillus luteus UH-Slu-Lm8-n1</name>
    <dbReference type="NCBI Taxonomy" id="930992"/>
    <lineage>
        <taxon>Eukaryota</taxon>
        <taxon>Fungi</taxon>
        <taxon>Dikarya</taxon>
        <taxon>Basidiomycota</taxon>
        <taxon>Agaricomycotina</taxon>
        <taxon>Agaricomycetes</taxon>
        <taxon>Agaricomycetidae</taxon>
        <taxon>Boletales</taxon>
        <taxon>Suillineae</taxon>
        <taxon>Suillaceae</taxon>
        <taxon>Suillus</taxon>
    </lineage>
</organism>
<feature type="region of interest" description="Disordered" evidence="1">
    <location>
        <begin position="100"/>
        <end position="145"/>
    </location>
</feature>